<evidence type="ECO:0000259" key="1">
    <source>
        <dbReference type="Pfam" id="PF14869"/>
    </source>
</evidence>
<reference evidence="2 3" key="1">
    <citation type="submission" date="2020-01" db="EMBL/GenBank/DDBJ databases">
        <authorList>
            <person name="Kim M.K."/>
        </authorList>
    </citation>
    <scope>NUCLEOTIDE SEQUENCE [LARGE SCALE GENOMIC DNA]</scope>
    <source>
        <strain evidence="2 3">172606-1</strain>
    </source>
</reference>
<dbReference type="RefSeq" id="WP_162442549.1">
    <property type="nucleotide sequence ID" value="NZ_CP048222.1"/>
</dbReference>
<dbReference type="InterPro" id="IPR027991">
    <property type="entry name" value="DUF4488"/>
</dbReference>
<dbReference type="AlphaFoldDB" id="A0A6C0GET9"/>
<dbReference type="EMBL" id="CP048222">
    <property type="protein sequence ID" value="QHT66495.1"/>
    <property type="molecule type" value="Genomic_DNA"/>
</dbReference>
<organism evidence="2 3">
    <name type="scientific">Rhodocytophaga rosea</name>
    <dbReference type="NCBI Taxonomy" id="2704465"/>
    <lineage>
        <taxon>Bacteria</taxon>
        <taxon>Pseudomonadati</taxon>
        <taxon>Bacteroidota</taxon>
        <taxon>Cytophagia</taxon>
        <taxon>Cytophagales</taxon>
        <taxon>Rhodocytophagaceae</taxon>
        <taxon>Rhodocytophaga</taxon>
    </lineage>
</organism>
<protein>
    <submittedName>
        <fullName evidence="2">Membrane or secreted protein</fullName>
    </submittedName>
</protein>
<sequence>MRSFKLLSIVLIIITGFTFTKTPVLPEATQQASTLQGAWRLVSTDASSGKEPLTAVKIYSDNFFMVSYYDLSGKNFISSTGGTYSFKDGKYTETIEFNTAESLEVGNTINFSAAMKKQDLKLTDSRTKKEEVWMRIEEPANSPLAGAWRITGREQNGQISPMQQGPRKTIKILSGSRFQWAAFNTETKQFSGTGGGTYTAKDGNYTESIEFFSRDGNRVGSSLTFKYEVKGNDWHHSGLSSTGNKIYEVWSKQ</sequence>
<accession>A0A6C0GET9</accession>
<proteinExistence type="predicted"/>
<keyword evidence="3" id="KW-1185">Reference proteome</keyword>
<feature type="domain" description="DUF4488" evidence="1">
    <location>
        <begin position="34"/>
        <end position="140"/>
    </location>
</feature>
<dbReference type="KEGG" id="rhoz:GXP67_07410"/>
<gene>
    <name evidence="2" type="ORF">GXP67_07410</name>
</gene>
<evidence type="ECO:0000313" key="2">
    <source>
        <dbReference type="EMBL" id="QHT66495.1"/>
    </source>
</evidence>
<evidence type="ECO:0000313" key="3">
    <source>
        <dbReference type="Proteomes" id="UP000480178"/>
    </source>
</evidence>
<name>A0A6C0GET9_9BACT</name>
<dbReference type="Pfam" id="PF14869">
    <property type="entry name" value="DUF4488"/>
    <property type="match status" value="1"/>
</dbReference>
<dbReference type="Proteomes" id="UP000480178">
    <property type="component" value="Chromosome"/>
</dbReference>
<dbReference type="Gene3D" id="2.40.128.490">
    <property type="entry name" value="Uncharacterised protein PF14869, DUF4488"/>
    <property type="match status" value="2"/>
</dbReference>